<dbReference type="AlphaFoldDB" id="A0A6J4VIL8"/>
<dbReference type="PANTHER" id="PTHR35177">
    <property type="entry name" value="HYDROGENASE MATURATION FACTOR HYBG"/>
    <property type="match status" value="1"/>
</dbReference>
<dbReference type="GO" id="GO:0051604">
    <property type="term" value="P:protein maturation"/>
    <property type="evidence" value="ECO:0007669"/>
    <property type="project" value="TreeGrafter"/>
</dbReference>
<evidence type="ECO:0008006" key="3">
    <source>
        <dbReference type="Google" id="ProtNLM"/>
    </source>
</evidence>
<dbReference type="PRINTS" id="PR00445">
    <property type="entry name" value="HUPFHYPC"/>
</dbReference>
<organism evidence="2">
    <name type="scientific">uncultured Thermomicrobiales bacterium</name>
    <dbReference type="NCBI Taxonomy" id="1645740"/>
    <lineage>
        <taxon>Bacteria</taxon>
        <taxon>Pseudomonadati</taxon>
        <taxon>Thermomicrobiota</taxon>
        <taxon>Thermomicrobia</taxon>
        <taxon>Thermomicrobiales</taxon>
        <taxon>environmental samples</taxon>
    </lineage>
</organism>
<dbReference type="GO" id="GO:1902670">
    <property type="term" value="F:carbon dioxide binding"/>
    <property type="evidence" value="ECO:0007669"/>
    <property type="project" value="TreeGrafter"/>
</dbReference>
<proteinExistence type="inferred from homology"/>
<reference evidence="2" key="1">
    <citation type="submission" date="2020-02" db="EMBL/GenBank/DDBJ databases">
        <authorList>
            <person name="Meier V. D."/>
        </authorList>
    </citation>
    <scope>NUCLEOTIDE SEQUENCE</scope>
    <source>
        <strain evidence="2">AVDCRST_MAG88</strain>
    </source>
</reference>
<protein>
    <recommendedName>
        <fullName evidence="3">[NiFe] hydrogenase metallocenter assembly protein HypC</fullName>
    </recommendedName>
</protein>
<evidence type="ECO:0000313" key="2">
    <source>
        <dbReference type="EMBL" id="CAA9579226.1"/>
    </source>
</evidence>
<dbReference type="Pfam" id="PF01455">
    <property type="entry name" value="HupF_HypC"/>
    <property type="match status" value="1"/>
</dbReference>
<name>A0A6J4VIL8_9BACT</name>
<dbReference type="Gene3D" id="2.30.30.140">
    <property type="match status" value="1"/>
</dbReference>
<comment type="similarity">
    <text evidence="1">Belongs to the HupF/HypC family.</text>
</comment>
<accession>A0A6J4VIL8</accession>
<sequence>MCVTIPRQVTRVWDDRAEVLIDGRPREVVCLGLTGLQPGDFVLLHADAAIERLSAAEARETLDFLAAMEAMLDDPDAVDDLLAFAPPARAAGG</sequence>
<dbReference type="NCBIfam" id="TIGR00074">
    <property type="entry name" value="hypC_hupF"/>
    <property type="match status" value="1"/>
</dbReference>
<gene>
    <name evidence="2" type="ORF">AVDCRST_MAG88-3131</name>
</gene>
<dbReference type="GO" id="GO:0005506">
    <property type="term" value="F:iron ion binding"/>
    <property type="evidence" value="ECO:0007669"/>
    <property type="project" value="TreeGrafter"/>
</dbReference>
<evidence type="ECO:0000256" key="1">
    <source>
        <dbReference type="ARBA" id="ARBA00006018"/>
    </source>
</evidence>
<dbReference type="EMBL" id="CADCWM010000754">
    <property type="protein sequence ID" value="CAA9579226.1"/>
    <property type="molecule type" value="Genomic_DNA"/>
</dbReference>
<dbReference type="SUPFAM" id="SSF159127">
    <property type="entry name" value="HupF/HypC-like"/>
    <property type="match status" value="1"/>
</dbReference>
<dbReference type="PANTHER" id="PTHR35177:SF2">
    <property type="entry name" value="HYDROGENASE MATURATION FACTOR HYBG"/>
    <property type="match status" value="1"/>
</dbReference>
<dbReference type="InterPro" id="IPR001109">
    <property type="entry name" value="Hydrogenase_HupF/HypC"/>
</dbReference>